<feature type="chain" id="PRO_5042847314" evidence="12">
    <location>
        <begin position="23"/>
        <end position="1007"/>
    </location>
</feature>
<keyword evidence="3" id="KW-0433">Leucine-rich repeat</keyword>
<evidence type="ECO:0000256" key="11">
    <source>
        <dbReference type="SAM" id="Phobius"/>
    </source>
</evidence>
<dbReference type="Gene3D" id="3.40.50.10140">
    <property type="entry name" value="Toll/interleukin-1 receptor homology (TIR) domain"/>
    <property type="match status" value="1"/>
</dbReference>
<dbReference type="Pfam" id="PF13855">
    <property type="entry name" value="LRR_8"/>
    <property type="match status" value="3"/>
</dbReference>
<keyword evidence="5 12" id="KW-0732">Signal</keyword>
<dbReference type="AlphaFoldDB" id="A0AAN8XJB5"/>
<evidence type="ECO:0000256" key="5">
    <source>
        <dbReference type="ARBA" id="ARBA00022729"/>
    </source>
</evidence>
<dbReference type="InterPro" id="IPR003591">
    <property type="entry name" value="Leu-rich_rpt_typical-subtyp"/>
</dbReference>
<dbReference type="FunFam" id="3.80.10.10:FF:001360">
    <property type="entry name" value="Uncharacterized protein"/>
    <property type="match status" value="1"/>
</dbReference>
<keyword evidence="10" id="KW-0325">Glycoprotein</keyword>
<dbReference type="PROSITE" id="PS50104">
    <property type="entry name" value="TIR"/>
    <property type="match status" value="1"/>
</dbReference>
<dbReference type="PANTHER" id="PTHR24365">
    <property type="entry name" value="TOLL-LIKE RECEPTOR"/>
    <property type="match status" value="1"/>
</dbReference>
<feature type="signal peptide" evidence="12">
    <location>
        <begin position="1"/>
        <end position="22"/>
    </location>
</feature>
<evidence type="ECO:0000256" key="4">
    <source>
        <dbReference type="ARBA" id="ARBA00022692"/>
    </source>
</evidence>
<protein>
    <submittedName>
        <fullName evidence="14">Toll5bp</fullName>
    </submittedName>
</protein>
<keyword evidence="7 11" id="KW-1133">Transmembrane helix</keyword>
<evidence type="ECO:0000256" key="6">
    <source>
        <dbReference type="ARBA" id="ARBA00022737"/>
    </source>
</evidence>
<evidence type="ECO:0000256" key="12">
    <source>
        <dbReference type="SAM" id="SignalP"/>
    </source>
</evidence>
<dbReference type="SMART" id="SM00255">
    <property type="entry name" value="TIR"/>
    <property type="match status" value="1"/>
</dbReference>
<name>A0AAN8XJB5_HALRR</name>
<dbReference type="FunFam" id="3.80.10.10:FF:001164">
    <property type="entry name" value="GH01279p"/>
    <property type="match status" value="1"/>
</dbReference>
<feature type="transmembrane region" description="Helical" evidence="11">
    <location>
        <begin position="788"/>
        <end position="812"/>
    </location>
</feature>
<evidence type="ECO:0000313" key="15">
    <source>
        <dbReference type="Proteomes" id="UP001381693"/>
    </source>
</evidence>
<dbReference type="Pfam" id="PF01582">
    <property type="entry name" value="TIR"/>
    <property type="match status" value="1"/>
</dbReference>
<dbReference type="InterPro" id="IPR000483">
    <property type="entry name" value="Cys-rich_flank_reg_C"/>
</dbReference>
<comment type="similarity">
    <text evidence="2">Belongs to the Toll-like receptor family.</text>
</comment>
<dbReference type="FunFam" id="3.40.50.10140:FF:000021">
    <property type="entry name" value="Toll receptor 13"/>
    <property type="match status" value="1"/>
</dbReference>
<dbReference type="PANTHER" id="PTHR24365:SF541">
    <property type="entry name" value="PROTEIN TOLL-RELATED"/>
    <property type="match status" value="1"/>
</dbReference>
<keyword evidence="15" id="KW-1185">Reference proteome</keyword>
<dbReference type="SUPFAM" id="SSF52200">
    <property type="entry name" value="Toll/Interleukin receptor TIR domain"/>
    <property type="match status" value="1"/>
</dbReference>
<evidence type="ECO:0000256" key="9">
    <source>
        <dbReference type="ARBA" id="ARBA00023170"/>
    </source>
</evidence>
<accession>A0AAN8XJB5</accession>
<evidence type="ECO:0000313" key="14">
    <source>
        <dbReference type="EMBL" id="KAK7084557.1"/>
    </source>
</evidence>
<evidence type="ECO:0000256" key="8">
    <source>
        <dbReference type="ARBA" id="ARBA00023136"/>
    </source>
</evidence>
<keyword evidence="6" id="KW-0677">Repeat</keyword>
<dbReference type="SMART" id="SM00364">
    <property type="entry name" value="LRR_BAC"/>
    <property type="match status" value="9"/>
</dbReference>
<keyword evidence="8 11" id="KW-0472">Membrane</keyword>
<sequence length="1007" mass="114963">MFPRNLEYIFLLSWLAIPTVRSLSCGQCDRLSDKIICPGSLDPERYEVEIKNLRGGEQNYLHLKCRHKAQFVNFTLIKDCDFASVQYVGFELCPLPNVSFSKVFERMGIRSENVTSFSFTNVMQRNDELQEWHLENLPSLKFLELKENGFTSVPANIFDGTPLLQHLVFAYNRMQTLPQTLFSNLKNLTKLDLHSNELEVLPSDLFSPLGNLRNLSLWRNHLRRISPDLLASVPRLWSLELSHNKISSFDPNVFAETRNLTKLLIDNNNLEILPENVFHNCPHLEILRVNNNKISAIPPGLFRETVNLKELEFSNNEIKSLPPIFSNMTHLVKLKLKRNGISILPLGIFEGLTKLEVLDLQSNIISSLSPGIFDDLTALEILVLQNNTLSELPDKIFEKCGALAELYIGVNKIATLLPSMFPNPCIITKLDLSNNNISFASISFEIQPGPQQYTVQEYFPLTYLTMLSELHLKNNAIKAMPQALATGYQNLTLLDLENNQITRLDFNDLSFKSDNIKIDFRNNWIRSINLNRMNSSSSRKNVEIYVKDNALVCDCELYAFTSVVQGKLDQMDANGIRVADAFDVTCSYPEEPQMKTNVVHLNAEALTCKLPTCANHCSCSTRPYDHMFIVDCAHQNLKSVPNLKMKDLPVDHNYSITLNLRNNSIASLRGLDNKAFTGIVNLTVCYNNLDSLNETLLPTTLRALDISGNNVSTLSTSMLEYLNMTNLVLRLGKNPWTCDCNNVELHSFVRDPDRRVIDIHDVKCSNLNNESLINFTEEELCPVIQQPLVIVSISSIAVFLLLFAILGTVSFYKYKQDIKVWLFTHRLCLWAVLEEEKDADKKYDAFISYSDKDEEFVNTVLVPGLESGEPRYRVCIHYRDWAPGEYIQNQIDQSVEASRRTIVVLSSNFIQHVWGQIEFKTAHSKALKDKANRIIVIVLGKVPPESEMDEELKLYISTRTYLQESDPKFWEKLRYAMPHPPDLLGNQKSQREGIIMEIVKRDTKVNT</sequence>
<organism evidence="14 15">
    <name type="scientific">Halocaridina rubra</name>
    <name type="common">Hawaiian red shrimp</name>
    <dbReference type="NCBI Taxonomy" id="373956"/>
    <lineage>
        <taxon>Eukaryota</taxon>
        <taxon>Metazoa</taxon>
        <taxon>Ecdysozoa</taxon>
        <taxon>Arthropoda</taxon>
        <taxon>Crustacea</taxon>
        <taxon>Multicrustacea</taxon>
        <taxon>Malacostraca</taxon>
        <taxon>Eumalacostraca</taxon>
        <taxon>Eucarida</taxon>
        <taxon>Decapoda</taxon>
        <taxon>Pleocyemata</taxon>
        <taxon>Caridea</taxon>
        <taxon>Atyoidea</taxon>
        <taxon>Atyidae</taxon>
        <taxon>Halocaridina</taxon>
    </lineage>
</organism>
<dbReference type="SUPFAM" id="SSF52058">
    <property type="entry name" value="L domain-like"/>
    <property type="match status" value="3"/>
</dbReference>
<evidence type="ECO:0000256" key="1">
    <source>
        <dbReference type="ARBA" id="ARBA00004479"/>
    </source>
</evidence>
<keyword evidence="9" id="KW-0675">Receptor</keyword>
<evidence type="ECO:0000256" key="2">
    <source>
        <dbReference type="ARBA" id="ARBA00009634"/>
    </source>
</evidence>
<dbReference type="InterPro" id="IPR000157">
    <property type="entry name" value="TIR_dom"/>
</dbReference>
<dbReference type="GO" id="GO:0038023">
    <property type="term" value="F:signaling receptor activity"/>
    <property type="evidence" value="ECO:0007669"/>
    <property type="project" value="TreeGrafter"/>
</dbReference>
<comment type="caution">
    <text evidence="14">The sequence shown here is derived from an EMBL/GenBank/DDBJ whole genome shotgun (WGS) entry which is preliminary data.</text>
</comment>
<dbReference type="PROSITE" id="PS51450">
    <property type="entry name" value="LRR"/>
    <property type="match status" value="4"/>
</dbReference>
<dbReference type="Pfam" id="PF00560">
    <property type="entry name" value="LRR_1"/>
    <property type="match status" value="1"/>
</dbReference>
<dbReference type="InterPro" id="IPR035897">
    <property type="entry name" value="Toll_tir_struct_dom_sf"/>
</dbReference>
<dbReference type="InterPro" id="IPR001611">
    <property type="entry name" value="Leu-rich_rpt"/>
</dbReference>
<evidence type="ECO:0000256" key="3">
    <source>
        <dbReference type="ARBA" id="ARBA00022614"/>
    </source>
</evidence>
<feature type="domain" description="TIR" evidence="13">
    <location>
        <begin position="841"/>
        <end position="977"/>
    </location>
</feature>
<evidence type="ECO:0000259" key="13">
    <source>
        <dbReference type="PROSITE" id="PS50104"/>
    </source>
</evidence>
<dbReference type="Proteomes" id="UP001381693">
    <property type="component" value="Unassembled WGS sequence"/>
</dbReference>
<keyword evidence="4 11" id="KW-0812">Transmembrane</keyword>
<dbReference type="SMART" id="SM00082">
    <property type="entry name" value="LRRCT"/>
    <property type="match status" value="2"/>
</dbReference>
<reference evidence="14 15" key="1">
    <citation type="submission" date="2023-11" db="EMBL/GenBank/DDBJ databases">
        <title>Halocaridina rubra genome assembly.</title>
        <authorList>
            <person name="Smith C."/>
        </authorList>
    </citation>
    <scope>NUCLEOTIDE SEQUENCE [LARGE SCALE GENOMIC DNA]</scope>
    <source>
        <strain evidence="14">EP-1</strain>
        <tissue evidence="14">Whole</tissue>
    </source>
</reference>
<dbReference type="Gene3D" id="3.80.10.10">
    <property type="entry name" value="Ribonuclease Inhibitor"/>
    <property type="match status" value="4"/>
</dbReference>
<dbReference type="PRINTS" id="PR01537">
    <property type="entry name" value="INTRLKN1R1F"/>
</dbReference>
<dbReference type="SMART" id="SM00369">
    <property type="entry name" value="LRR_TYP"/>
    <property type="match status" value="13"/>
</dbReference>
<dbReference type="GO" id="GO:0005886">
    <property type="term" value="C:plasma membrane"/>
    <property type="evidence" value="ECO:0007669"/>
    <property type="project" value="TreeGrafter"/>
</dbReference>
<dbReference type="EMBL" id="JAXCGZ010002051">
    <property type="protein sequence ID" value="KAK7084557.1"/>
    <property type="molecule type" value="Genomic_DNA"/>
</dbReference>
<evidence type="ECO:0000256" key="7">
    <source>
        <dbReference type="ARBA" id="ARBA00022989"/>
    </source>
</evidence>
<dbReference type="InterPro" id="IPR032675">
    <property type="entry name" value="LRR_dom_sf"/>
</dbReference>
<dbReference type="GO" id="GO:0007165">
    <property type="term" value="P:signal transduction"/>
    <property type="evidence" value="ECO:0007669"/>
    <property type="project" value="InterPro"/>
</dbReference>
<gene>
    <name evidence="14" type="primary">TOLL5B</name>
    <name evidence="14" type="ORF">SK128_006290</name>
</gene>
<evidence type="ECO:0000256" key="10">
    <source>
        <dbReference type="ARBA" id="ARBA00023180"/>
    </source>
</evidence>
<proteinExistence type="inferred from homology"/>
<comment type="subcellular location">
    <subcellularLocation>
        <location evidence="1">Membrane</location>
        <topology evidence="1">Single-pass type I membrane protein</topology>
    </subcellularLocation>
</comment>